<dbReference type="AlphaFoldDB" id="A0A8H7T469"/>
<evidence type="ECO:0000313" key="3">
    <source>
        <dbReference type="Proteomes" id="UP000664132"/>
    </source>
</evidence>
<sequence length="183" mass="20160">MDASQDHCLSTDRDQYNYSVVESVGSATIPEELDEKGHTVSQPGQIPERDEFLEAVLRAASEPLARGDLTQMEKHRPHTFRSLMPPLGMVPRFSGLLPAWIAFNGVNTIPSYPWFESENLLDELVNIAAGVTWAKTAFSEVGYKDDLDASIDSRLEGDESSMEGAAEGRRDNVSDLVHGVKPL</sequence>
<evidence type="ECO:0000256" key="1">
    <source>
        <dbReference type="SAM" id="MobiDB-lite"/>
    </source>
</evidence>
<keyword evidence="3" id="KW-1185">Reference proteome</keyword>
<feature type="region of interest" description="Disordered" evidence="1">
    <location>
        <begin position="154"/>
        <end position="174"/>
    </location>
</feature>
<organism evidence="2 3">
    <name type="scientific">Cadophora malorum</name>
    <dbReference type="NCBI Taxonomy" id="108018"/>
    <lineage>
        <taxon>Eukaryota</taxon>
        <taxon>Fungi</taxon>
        <taxon>Dikarya</taxon>
        <taxon>Ascomycota</taxon>
        <taxon>Pezizomycotina</taxon>
        <taxon>Leotiomycetes</taxon>
        <taxon>Helotiales</taxon>
        <taxon>Ploettnerulaceae</taxon>
        <taxon>Cadophora</taxon>
    </lineage>
</organism>
<gene>
    <name evidence="2" type="ORF">IFR04_014184</name>
</gene>
<dbReference type="Proteomes" id="UP000664132">
    <property type="component" value="Unassembled WGS sequence"/>
</dbReference>
<comment type="caution">
    <text evidence="2">The sequence shown here is derived from an EMBL/GenBank/DDBJ whole genome shotgun (WGS) entry which is preliminary data.</text>
</comment>
<reference evidence="2" key="1">
    <citation type="submission" date="2021-02" db="EMBL/GenBank/DDBJ databases">
        <title>Genome sequence Cadophora malorum strain M34.</title>
        <authorList>
            <person name="Stefanovic E."/>
            <person name="Vu D."/>
            <person name="Scully C."/>
            <person name="Dijksterhuis J."/>
            <person name="Roader J."/>
            <person name="Houbraken J."/>
        </authorList>
    </citation>
    <scope>NUCLEOTIDE SEQUENCE</scope>
    <source>
        <strain evidence="2">M34</strain>
    </source>
</reference>
<name>A0A8H7T469_9HELO</name>
<evidence type="ECO:0000313" key="2">
    <source>
        <dbReference type="EMBL" id="KAG4412681.1"/>
    </source>
</evidence>
<proteinExistence type="predicted"/>
<dbReference type="EMBL" id="JAFJYH010000361">
    <property type="protein sequence ID" value="KAG4412681.1"/>
    <property type="molecule type" value="Genomic_DNA"/>
</dbReference>
<protein>
    <submittedName>
        <fullName evidence="2">Uncharacterized protein</fullName>
    </submittedName>
</protein>
<accession>A0A8H7T469</accession>